<feature type="domain" description="PABC" evidence="5">
    <location>
        <begin position="616"/>
        <end position="694"/>
    </location>
</feature>
<dbReference type="OrthoDB" id="304530at2759"/>
<evidence type="ECO:0000313" key="6">
    <source>
        <dbReference type="EMBL" id="TNV83361.1"/>
    </source>
</evidence>
<evidence type="ECO:0000256" key="3">
    <source>
        <dbReference type="SAM" id="MobiDB-lite"/>
    </source>
</evidence>
<dbReference type="InterPro" id="IPR036053">
    <property type="entry name" value="PABP-dom"/>
</dbReference>
<dbReference type="PANTHER" id="PTHR15241:SF304">
    <property type="entry name" value="RRM DOMAIN-CONTAINING PROTEIN"/>
    <property type="match status" value="1"/>
</dbReference>
<reference evidence="6" key="1">
    <citation type="submission" date="2019-06" db="EMBL/GenBank/DDBJ databases">
        <authorList>
            <person name="Zheng W."/>
        </authorList>
    </citation>
    <scope>NUCLEOTIDE SEQUENCE</scope>
    <source>
        <strain evidence="6">QDHG01</strain>
    </source>
</reference>
<feature type="compositionally biased region" description="Gly residues" evidence="3">
    <location>
        <begin position="556"/>
        <end position="577"/>
    </location>
</feature>
<dbReference type="InterPro" id="IPR012677">
    <property type="entry name" value="Nucleotide-bd_a/b_plait_sf"/>
</dbReference>
<dbReference type="PROSITE" id="PS51309">
    <property type="entry name" value="PABC"/>
    <property type="match status" value="1"/>
</dbReference>
<protein>
    <recommendedName>
        <fullName evidence="8">Polyadenylate-binding protein</fullName>
    </recommendedName>
</protein>
<dbReference type="InterPro" id="IPR000504">
    <property type="entry name" value="RRM_dom"/>
</dbReference>
<proteinExistence type="inferred from homology"/>
<evidence type="ECO:0000256" key="2">
    <source>
        <dbReference type="PROSITE-ProRule" id="PRU00176"/>
    </source>
</evidence>
<feature type="compositionally biased region" description="Low complexity" evidence="3">
    <location>
        <begin position="594"/>
        <end position="606"/>
    </location>
</feature>
<feature type="compositionally biased region" description="Low complexity" evidence="3">
    <location>
        <begin position="534"/>
        <end position="555"/>
    </location>
</feature>
<dbReference type="SMART" id="SM00360">
    <property type="entry name" value="RRM"/>
    <property type="match status" value="4"/>
</dbReference>
<keyword evidence="2" id="KW-0694">RNA-binding</keyword>
<feature type="domain" description="RRM" evidence="4">
    <location>
        <begin position="308"/>
        <end position="386"/>
    </location>
</feature>
<dbReference type="AlphaFoldDB" id="A0A8J8T6J7"/>
<feature type="domain" description="RRM" evidence="4">
    <location>
        <begin position="198"/>
        <end position="278"/>
    </location>
</feature>
<dbReference type="SUPFAM" id="SSF54928">
    <property type="entry name" value="RNA-binding domain, RBD"/>
    <property type="match status" value="4"/>
</dbReference>
<dbReference type="PROSITE" id="PS50102">
    <property type="entry name" value="RRM"/>
    <property type="match status" value="4"/>
</dbReference>
<evidence type="ECO:0000313" key="7">
    <source>
        <dbReference type="Proteomes" id="UP000785679"/>
    </source>
</evidence>
<dbReference type="GO" id="GO:0003723">
    <property type="term" value="F:RNA binding"/>
    <property type="evidence" value="ECO:0007669"/>
    <property type="project" value="UniProtKB-UniRule"/>
</dbReference>
<dbReference type="Gene3D" id="3.30.70.330">
    <property type="match status" value="4"/>
</dbReference>
<keyword evidence="7" id="KW-1185">Reference proteome</keyword>
<name>A0A8J8T6J7_HALGN</name>
<dbReference type="CDD" id="cd00590">
    <property type="entry name" value="RRM_SF"/>
    <property type="match status" value="2"/>
</dbReference>
<feature type="region of interest" description="Disordered" evidence="3">
    <location>
        <begin position="534"/>
        <end position="606"/>
    </location>
</feature>
<dbReference type="Pfam" id="PF00658">
    <property type="entry name" value="MLLE"/>
    <property type="match status" value="1"/>
</dbReference>
<evidence type="ECO:0000259" key="4">
    <source>
        <dbReference type="PROSITE" id="PS50102"/>
    </source>
</evidence>
<evidence type="ECO:0000259" key="5">
    <source>
        <dbReference type="PROSITE" id="PS51309"/>
    </source>
</evidence>
<dbReference type="PANTHER" id="PTHR15241">
    <property type="entry name" value="TRANSFORMER-2-RELATED"/>
    <property type="match status" value="1"/>
</dbReference>
<feature type="domain" description="RRM" evidence="4">
    <location>
        <begin position="110"/>
        <end position="190"/>
    </location>
</feature>
<dbReference type="SUPFAM" id="SSF63570">
    <property type="entry name" value="PABC (PABP) domain"/>
    <property type="match status" value="1"/>
</dbReference>
<dbReference type="InterPro" id="IPR035979">
    <property type="entry name" value="RBD_domain_sf"/>
</dbReference>
<sequence length="705" mass="79234">MQQVPQQMIPGMIPPQMMIPQGIPPQMMMNPQMMMAPGMPPMGAPMGYPPQMMAGGRPPYQQGMYPPQQPQNQMQLLTEQFGQLGFNGNRNQNPSKQTRQQIREAQNQIPSLKVQGLPSQNFLDLDFEKFFTNRGYRVKKAKVVLHNRTSRSLGYGYLQFFTEDELERCFREMNNTVLNGQALSMVRSQTKPDYDKDANVHIQSIEKSVTQQEIFNLFNIDEAKGTILSCKLKTSNDGKSLSQAFVQYNNKDVAQDAITRLNGFELKGKKIEVHLLNPKEAASPVGAGEEEKKESTKPKNKLIQKEKSNLFVGNLPAGTDDAGLRKIFAGFEKIQSAVVKKDEQGNLSDNGFVNFETVEQAKAAKKALNKMPLENGSFLLVNYFVTKKENENYKQRPIAQNLQETYSSNIYVKNIPAGVTEEQLRKVFSAFDYYSIETDASGNRVTEKKSPTVVSVKLGKEIGKETQFAYILYQTVGASQRAIQLYDGNNPFSGERPLRVDVWQSKDDHEREKKRKEQNATNQFIQALIMPTLQQQQRPYQPRPYNNNYRQNQDGGNQGGQDGNQRGGRGGRGGNRGGYQNNRGGNRGVPRQSAPQQQQQQQAPPQQVFQGMLPLPLLNIDDLKAITAPDMRKQFVGNQIYPIIASSFGDNLAGRITGMLIDESVIDFTSLLTKQEYFTKKTQEAHQLLLASIQQQIAPASVAPQ</sequence>
<accession>A0A8J8T6J7</accession>
<dbReference type="SMART" id="SM00517">
    <property type="entry name" value="PolyA"/>
    <property type="match status" value="1"/>
</dbReference>
<evidence type="ECO:0000256" key="1">
    <source>
        <dbReference type="ARBA" id="ARBA00008557"/>
    </source>
</evidence>
<organism evidence="6 7">
    <name type="scientific">Halteria grandinella</name>
    <dbReference type="NCBI Taxonomy" id="5974"/>
    <lineage>
        <taxon>Eukaryota</taxon>
        <taxon>Sar</taxon>
        <taxon>Alveolata</taxon>
        <taxon>Ciliophora</taxon>
        <taxon>Intramacronucleata</taxon>
        <taxon>Spirotrichea</taxon>
        <taxon>Stichotrichia</taxon>
        <taxon>Sporadotrichida</taxon>
        <taxon>Halteriidae</taxon>
        <taxon>Halteria</taxon>
    </lineage>
</organism>
<comment type="caution">
    <text evidence="6">The sequence shown here is derived from an EMBL/GenBank/DDBJ whole genome shotgun (WGS) entry which is preliminary data.</text>
</comment>
<evidence type="ECO:0008006" key="8">
    <source>
        <dbReference type="Google" id="ProtNLM"/>
    </source>
</evidence>
<dbReference type="Pfam" id="PF00076">
    <property type="entry name" value="RRM_1"/>
    <property type="match status" value="3"/>
</dbReference>
<dbReference type="Gene3D" id="1.10.1900.10">
    <property type="entry name" value="c-terminal domain of poly(a) binding protein"/>
    <property type="match status" value="1"/>
</dbReference>
<feature type="domain" description="RRM" evidence="4">
    <location>
        <begin position="408"/>
        <end position="505"/>
    </location>
</feature>
<dbReference type="InterPro" id="IPR002004">
    <property type="entry name" value="PABP_HYD_C"/>
</dbReference>
<comment type="similarity">
    <text evidence="1">Belongs to the polyadenylate-binding protein type-1 family.</text>
</comment>
<dbReference type="EMBL" id="RRYP01003905">
    <property type="protein sequence ID" value="TNV83361.1"/>
    <property type="molecule type" value="Genomic_DNA"/>
</dbReference>
<gene>
    <name evidence="6" type="ORF">FGO68_gene6527</name>
</gene>
<dbReference type="Proteomes" id="UP000785679">
    <property type="component" value="Unassembled WGS sequence"/>
</dbReference>